<evidence type="ECO:0000313" key="2">
    <source>
        <dbReference type="EMBL" id="EME62896.1"/>
    </source>
</evidence>
<evidence type="ECO:0000313" key="3">
    <source>
        <dbReference type="Proteomes" id="UP000011731"/>
    </source>
</evidence>
<reference evidence="2 3" key="1">
    <citation type="journal article" date="2013" name="Genome Announc.">
        <title>Draft Genome Sequence of Rhodococcus ruber Strain BKS 20-38.</title>
        <authorList>
            <person name="Bala M."/>
            <person name="Kumar S."/>
            <person name="Raghava G.P."/>
            <person name="Mayilraj S."/>
        </authorList>
    </citation>
    <scope>NUCLEOTIDE SEQUENCE [LARGE SCALE GENOMIC DNA]</scope>
    <source>
        <strain evidence="2 3">BKS 20-38</strain>
    </source>
</reference>
<organism evidence="2 3">
    <name type="scientific">Rhodococcus ruber BKS 20-38</name>
    <dbReference type="NCBI Taxonomy" id="1278076"/>
    <lineage>
        <taxon>Bacteria</taxon>
        <taxon>Bacillati</taxon>
        <taxon>Actinomycetota</taxon>
        <taxon>Actinomycetes</taxon>
        <taxon>Mycobacteriales</taxon>
        <taxon>Nocardiaceae</taxon>
        <taxon>Rhodococcus</taxon>
    </lineage>
</organism>
<dbReference type="EMBL" id="AOEX01000048">
    <property type="protein sequence ID" value="EME62896.1"/>
    <property type="molecule type" value="Genomic_DNA"/>
</dbReference>
<name>M2XPE1_9NOCA</name>
<sequence>MGGAPSCSCVTSSTAGRWRCLSPWSHGDSPQTTAVLERIWLPRLGSGRARTRAVRVLADEAYSPRANRAYLRRPGIRAVIAFPSSTRAPPQTRPAKESSPRRPAGSCTGSGTPSSTASTNGNEGARHSKHPPAQ</sequence>
<feature type="region of interest" description="Disordered" evidence="1">
    <location>
        <begin position="80"/>
        <end position="134"/>
    </location>
</feature>
<feature type="compositionally biased region" description="Low complexity" evidence="1">
    <location>
        <begin position="103"/>
        <end position="122"/>
    </location>
</feature>
<accession>M2XPE1</accession>
<keyword evidence="3" id="KW-1185">Reference proteome</keyword>
<dbReference type="Proteomes" id="UP000011731">
    <property type="component" value="Unassembled WGS sequence"/>
</dbReference>
<evidence type="ECO:0000256" key="1">
    <source>
        <dbReference type="SAM" id="MobiDB-lite"/>
    </source>
</evidence>
<dbReference type="AlphaFoldDB" id="M2XPE1"/>
<proteinExistence type="predicted"/>
<protein>
    <submittedName>
        <fullName evidence="2">Transposase</fullName>
    </submittedName>
</protein>
<gene>
    <name evidence="2" type="ORF">G352_15680</name>
</gene>
<comment type="caution">
    <text evidence="2">The sequence shown here is derived from an EMBL/GenBank/DDBJ whole genome shotgun (WGS) entry which is preliminary data.</text>
</comment>